<keyword evidence="1" id="KW-0201">Cytochrome c-type biogenesis</keyword>
<keyword evidence="3" id="KW-0934">Plastid</keyword>
<reference evidence="3" key="1">
    <citation type="journal article" date="2017" name="J. Phycol.">
        <title>Analysis of chloroplast genomes and a supermatrix inform reclassification of the Rhodomelaceae (Rhodophyta).</title>
        <authorList>
            <person name="Diaz-Tapia P."/>
            <person name="Maggs C.A."/>
            <person name="West J.A."/>
            <person name="Verbruggen H."/>
        </authorList>
    </citation>
    <scope>NUCLEOTIDE SEQUENCE</scope>
    <source>
        <strain evidence="3">PD550</strain>
    </source>
</reference>
<evidence type="ECO:0000256" key="1">
    <source>
        <dbReference type="ARBA" id="ARBA00022748"/>
    </source>
</evidence>
<name>A0A1Z1MCD1_POLUR</name>
<dbReference type="GeneID" id="33356826"/>
<gene>
    <name evidence="3" type="primary">dsbD</name>
</gene>
<keyword evidence="2" id="KW-0472">Membrane</keyword>
<dbReference type="AlphaFoldDB" id="A0A1Z1MCD1"/>
<dbReference type="PANTHER" id="PTHR31272:SF6">
    <property type="entry name" value="CYTOCHROME C-TYPE BIOGENESIS CCDA-LIKE CHLOROPLASTIC PROTEIN"/>
    <property type="match status" value="1"/>
</dbReference>
<dbReference type="GO" id="GO:0017004">
    <property type="term" value="P:cytochrome complex assembly"/>
    <property type="evidence" value="ECO:0007669"/>
    <property type="project" value="UniProtKB-KW"/>
</dbReference>
<feature type="transmembrane region" description="Helical" evidence="2">
    <location>
        <begin position="111"/>
        <end position="135"/>
    </location>
</feature>
<protein>
    <submittedName>
        <fullName evidence="3">Thiol:disulfide interchange protein</fullName>
    </submittedName>
</protein>
<evidence type="ECO:0000313" key="3">
    <source>
        <dbReference type="EMBL" id="ARW63451.1"/>
    </source>
</evidence>
<dbReference type="RefSeq" id="YP_009394889.1">
    <property type="nucleotide sequence ID" value="NC_035275.1"/>
</dbReference>
<organism evidence="3">
    <name type="scientific">Polysiphonia urceolata</name>
    <name type="common">Red alga</name>
    <name type="synonym">Conferva urceolata</name>
    <dbReference type="NCBI Taxonomy" id="173545"/>
    <lineage>
        <taxon>Eukaryota</taxon>
        <taxon>Rhodophyta</taxon>
        <taxon>Florideophyceae</taxon>
        <taxon>Rhodymeniophycidae</taxon>
        <taxon>Ceramiales</taxon>
        <taxon>Rhodomelaceae</taxon>
        <taxon>Polysiphonioideae</taxon>
        <taxon>Polysiphonia</taxon>
    </lineage>
</organism>
<feature type="transmembrane region" description="Helical" evidence="2">
    <location>
        <begin position="81"/>
        <end position="99"/>
    </location>
</feature>
<feature type="transmembrane region" description="Helical" evidence="2">
    <location>
        <begin position="155"/>
        <end position="179"/>
    </location>
</feature>
<feature type="transmembrane region" description="Helical" evidence="2">
    <location>
        <begin position="218"/>
        <end position="238"/>
    </location>
</feature>
<sequence length="248" mass="28370">MCVTNSFVFSVFDMYVSNIYALQKYLAEMLFISYTSQSNFLYVILFFLGSITIFTPCFISILPLALLYINSRSSFNREITLFIFGVLTSLIILLSFTNLLSSSNILSKLPIISYLILTFVSLDFMEVFSLSSIFYPLNKSINLFRGQMIFLQNYFIGLIIGFSSLPCSTSILLIVNLLSSTFKDLFLAYLSILFYLLGFIISFFIIIKMNVLYSKIYLLYNFGNVIIPITGSILFIFSTSSMLRILFL</sequence>
<dbReference type="EMBL" id="MF101428">
    <property type="protein sequence ID" value="ARW63451.1"/>
    <property type="molecule type" value="Genomic_DNA"/>
</dbReference>
<dbReference type="InterPro" id="IPR051790">
    <property type="entry name" value="Cytochrome_c-biogenesis_DsbD"/>
</dbReference>
<accession>A0A1Z1MCD1</accession>
<dbReference type="PANTHER" id="PTHR31272">
    <property type="entry name" value="CYTOCHROME C-TYPE BIOGENESIS PROTEIN HI_1454-RELATED"/>
    <property type="match status" value="1"/>
</dbReference>
<geneLocation type="chloroplast" evidence="3"/>
<keyword evidence="2" id="KW-1133">Transmembrane helix</keyword>
<feature type="transmembrane region" description="Helical" evidence="2">
    <location>
        <begin position="185"/>
        <end position="206"/>
    </location>
</feature>
<keyword evidence="3" id="KW-0150">Chloroplast</keyword>
<keyword evidence="2" id="KW-0812">Transmembrane</keyword>
<proteinExistence type="predicted"/>
<evidence type="ECO:0000256" key="2">
    <source>
        <dbReference type="SAM" id="Phobius"/>
    </source>
</evidence>
<feature type="transmembrane region" description="Helical" evidence="2">
    <location>
        <begin position="40"/>
        <end position="69"/>
    </location>
</feature>